<feature type="non-terminal residue" evidence="1">
    <location>
        <position position="1"/>
    </location>
</feature>
<organism evidence="1 2">
    <name type="scientific">Trifolium medium</name>
    <dbReference type="NCBI Taxonomy" id="97028"/>
    <lineage>
        <taxon>Eukaryota</taxon>
        <taxon>Viridiplantae</taxon>
        <taxon>Streptophyta</taxon>
        <taxon>Embryophyta</taxon>
        <taxon>Tracheophyta</taxon>
        <taxon>Spermatophyta</taxon>
        <taxon>Magnoliopsida</taxon>
        <taxon>eudicotyledons</taxon>
        <taxon>Gunneridae</taxon>
        <taxon>Pentapetalae</taxon>
        <taxon>rosids</taxon>
        <taxon>fabids</taxon>
        <taxon>Fabales</taxon>
        <taxon>Fabaceae</taxon>
        <taxon>Papilionoideae</taxon>
        <taxon>50 kb inversion clade</taxon>
        <taxon>NPAAA clade</taxon>
        <taxon>Hologalegina</taxon>
        <taxon>IRL clade</taxon>
        <taxon>Trifolieae</taxon>
        <taxon>Trifolium</taxon>
    </lineage>
</organism>
<dbReference type="Proteomes" id="UP000265520">
    <property type="component" value="Unassembled WGS sequence"/>
</dbReference>
<accession>A0A392VDY7</accession>
<proteinExistence type="predicted"/>
<protein>
    <submittedName>
        <fullName evidence="1">Uncharacterized protein</fullName>
    </submittedName>
</protein>
<evidence type="ECO:0000313" key="2">
    <source>
        <dbReference type="Proteomes" id="UP000265520"/>
    </source>
</evidence>
<evidence type="ECO:0000313" key="1">
    <source>
        <dbReference type="EMBL" id="MCI86067.1"/>
    </source>
</evidence>
<reference evidence="1 2" key="1">
    <citation type="journal article" date="2018" name="Front. Plant Sci.">
        <title>Red Clover (Trifolium pratense) and Zigzag Clover (T. medium) - A Picture of Genomic Similarities and Differences.</title>
        <authorList>
            <person name="Dluhosova J."/>
            <person name="Istvanek J."/>
            <person name="Nedelnik J."/>
            <person name="Repkova J."/>
        </authorList>
    </citation>
    <scope>NUCLEOTIDE SEQUENCE [LARGE SCALE GENOMIC DNA]</scope>
    <source>
        <strain evidence="2">cv. 10/8</strain>
        <tissue evidence="1">Leaf</tissue>
    </source>
</reference>
<dbReference type="AlphaFoldDB" id="A0A392VDY7"/>
<dbReference type="EMBL" id="LXQA011131098">
    <property type="protein sequence ID" value="MCI86067.1"/>
    <property type="molecule type" value="Genomic_DNA"/>
</dbReference>
<sequence>ERMSRRAGQQEESIRSLFHLRVAHIHMARRTPS</sequence>
<comment type="caution">
    <text evidence="1">The sequence shown here is derived from an EMBL/GenBank/DDBJ whole genome shotgun (WGS) entry which is preliminary data.</text>
</comment>
<name>A0A392VDY7_9FABA</name>
<keyword evidence="2" id="KW-1185">Reference proteome</keyword>